<dbReference type="EMBL" id="CP011125">
    <property type="protein sequence ID" value="AKF04778.1"/>
    <property type="molecule type" value="Genomic_DNA"/>
</dbReference>
<accession>A0A0F6YH93</accession>
<dbReference type="STRING" id="927083.DB32_001927"/>
<dbReference type="InterPro" id="IPR029069">
    <property type="entry name" value="HotDog_dom_sf"/>
</dbReference>
<evidence type="ECO:0000313" key="2">
    <source>
        <dbReference type="Proteomes" id="UP000034883"/>
    </source>
</evidence>
<protein>
    <submittedName>
        <fullName evidence="1">Uncharacterized protein</fullName>
    </submittedName>
</protein>
<dbReference type="SUPFAM" id="SSF54637">
    <property type="entry name" value="Thioesterase/thiol ester dehydrase-isomerase"/>
    <property type="match status" value="1"/>
</dbReference>
<sequence length="132" mass="13836">MLMLDALVACTDTEAVCTKTFRQGDLFVEPSGEVSALVTLELFAQAAAAHFGYLGMTRGSGMSSGALLGTRKLEMSESTLRVGELLEVRVTQVMFMPPAAQYECALVRAGATIAKGTINVAMGIATGAGEQR</sequence>
<gene>
    <name evidence="1" type="ORF">DB32_001927</name>
</gene>
<dbReference type="KEGG" id="samy:DB32_001927"/>
<dbReference type="Gene3D" id="3.10.129.10">
    <property type="entry name" value="Hotdog Thioesterase"/>
    <property type="match status" value="1"/>
</dbReference>
<proteinExistence type="predicted"/>
<dbReference type="InterPro" id="IPR016776">
    <property type="entry name" value="ApeP-like_dehydratase"/>
</dbReference>
<dbReference type="Pfam" id="PF22817">
    <property type="entry name" value="ApeP-like"/>
    <property type="match status" value="1"/>
</dbReference>
<name>A0A0F6YH93_9BACT</name>
<dbReference type="AlphaFoldDB" id="A0A0F6YH93"/>
<reference evidence="1 2" key="1">
    <citation type="submission" date="2015-03" db="EMBL/GenBank/DDBJ databases">
        <title>Genome assembly of Sandaracinus amylolyticus DSM 53668.</title>
        <authorList>
            <person name="Sharma G."/>
            <person name="Subramanian S."/>
        </authorList>
    </citation>
    <scope>NUCLEOTIDE SEQUENCE [LARGE SCALE GENOMIC DNA]</scope>
    <source>
        <strain evidence="1 2">DSM 53668</strain>
    </source>
</reference>
<organism evidence="1 2">
    <name type="scientific">Sandaracinus amylolyticus</name>
    <dbReference type="NCBI Taxonomy" id="927083"/>
    <lineage>
        <taxon>Bacteria</taxon>
        <taxon>Pseudomonadati</taxon>
        <taxon>Myxococcota</taxon>
        <taxon>Polyangia</taxon>
        <taxon>Polyangiales</taxon>
        <taxon>Sandaracinaceae</taxon>
        <taxon>Sandaracinus</taxon>
    </lineage>
</organism>
<dbReference type="Proteomes" id="UP000034883">
    <property type="component" value="Chromosome"/>
</dbReference>
<keyword evidence="2" id="KW-1185">Reference proteome</keyword>
<evidence type="ECO:0000313" key="1">
    <source>
        <dbReference type="EMBL" id="AKF04778.1"/>
    </source>
</evidence>